<protein>
    <submittedName>
        <fullName evidence="2">Putative bacteriophage protein</fullName>
    </submittedName>
</protein>
<accession>W5TN36</accession>
<evidence type="ECO:0000256" key="1">
    <source>
        <dbReference type="SAM" id="MobiDB-lite"/>
    </source>
</evidence>
<dbReference type="RefSeq" id="WP_025352121.1">
    <property type="nucleotide sequence ID" value="NZ_CP006850.1"/>
</dbReference>
<name>W5TN36_9NOCA</name>
<keyword evidence="3" id="KW-1185">Reference proteome</keyword>
<dbReference type="HOGENOM" id="CLU_2059565_0_0_11"/>
<gene>
    <name evidence="2" type="ORF">NONO_c59940</name>
</gene>
<dbReference type="Proteomes" id="UP000019150">
    <property type="component" value="Chromosome"/>
</dbReference>
<proteinExistence type="predicted"/>
<organism evidence="2 3">
    <name type="scientific">Nocardia nova SH22a</name>
    <dbReference type="NCBI Taxonomy" id="1415166"/>
    <lineage>
        <taxon>Bacteria</taxon>
        <taxon>Bacillati</taxon>
        <taxon>Actinomycetota</taxon>
        <taxon>Actinomycetes</taxon>
        <taxon>Mycobacteriales</taxon>
        <taxon>Nocardiaceae</taxon>
        <taxon>Nocardia</taxon>
    </lineage>
</organism>
<feature type="region of interest" description="Disordered" evidence="1">
    <location>
        <begin position="93"/>
        <end position="122"/>
    </location>
</feature>
<dbReference type="PATRIC" id="fig|1415166.3.peg.6173"/>
<dbReference type="AlphaFoldDB" id="W5TN36"/>
<evidence type="ECO:0000313" key="2">
    <source>
        <dbReference type="EMBL" id="AHH20770.1"/>
    </source>
</evidence>
<evidence type="ECO:0000313" key="3">
    <source>
        <dbReference type="Proteomes" id="UP000019150"/>
    </source>
</evidence>
<dbReference type="KEGG" id="nno:NONO_c59940"/>
<dbReference type="EMBL" id="CP006850">
    <property type="protein sequence ID" value="AHH20770.1"/>
    <property type="molecule type" value="Genomic_DNA"/>
</dbReference>
<dbReference type="STRING" id="1415166.NONO_c59940"/>
<dbReference type="eggNOG" id="ENOG50336MN">
    <property type="taxonomic scope" value="Bacteria"/>
</dbReference>
<sequence length="122" mass="14011">MGLPWIRLDTSTFDHPKMLELMEAKQYRAIVVHLSGMAYSGKHGLDGFIPKAALRVIGGTAADVRHLIGVGLWDLAENGWDVHGWRDYQFSSEEHEARRQRLSERGRKAAEAKWKNQRKRDE</sequence>
<reference evidence="2 3" key="1">
    <citation type="journal article" date="2014" name="Appl. Environ. Microbiol.">
        <title>Insights into the Microbial Degradation of Rubber and Gutta-Percha by Analysis of the Complete Genome of Nocardia nova SH22a.</title>
        <authorList>
            <person name="Luo Q."/>
            <person name="Hiessl S."/>
            <person name="Poehlein A."/>
            <person name="Daniel R."/>
            <person name="Steinbuchel A."/>
        </authorList>
    </citation>
    <scope>NUCLEOTIDE SEQUENCE [LARGE SCALE GENOMIC DNA]</scope>
    <source>
        <strain evidence="2">SH22a</strain>
    </source>
</reference>